<keyword evidence="2" id="KW-0472">Membrane</keyword>
<protein>
    <submittedName>
        <fullName evidence="3">Uncharacterized protein</fullName>
    </submittedName>
</protein>
<dbReference type="OrthoDB" id="1495425at2"/>
<keyword evidence="2" id="KW-1133">Transmembrane helix</keyword>
<organism evidence="3 4">
    <name type="scientific">Afipia felis</name>
    <name type="common">Cat scratch disease bacillus</name>
    <dbReference type="NCBI Taxonomy" id="1035"/>
    <lineage>
        <taxon>Bacteria</taxon>
        <taxon>Pseudomonadati</taxon>
        <taxon>Pseudomonadota</taxon>
        <taxon>Alphaproteobacteria</taxon>
        <taxon>Hyphomicrobiales</taxon>
        <taxon>Nitrobacteraceae</taxon>
        <taxon>Afipia</taxon>
    </lineage>
</organism>
<evidence type="ECO:0000313" key="3">
    <source>
        <dbReference type="EMBL" id="SUU83302.1"/>
    </source>
</evidence>
<proteinExistence type="predicted"/>
<dbReference type="EMBL" id="UIGB01000001">
    <property type="protein sequence ID" value="SUU83302.1"/>
    <property type="molecule type" value="Genomic_DNA"/>
</dbReference>
<evidence type="ECO:0000256" key="1">
    <source>
        <dbReference type="SAM" id="MobiDB-lite"/>
    </source>
</evidence>
<keyword evidence="2" id="KW-0812">Transmembrane</keyword>
<reference evidence="3 4" key="1">
    <citation type="submission" date="2018-06" db="EMBL/GenBank/DDBJ databases">
        <authorList>
            <consortium name="Pathogen Informatics"/>
            <person name="Doyle S."/>
        </authorList>
    </citation>
    <scope>NUCLEOTIDE SEQUENCE [LARGE SCALE GENOMIC DNA]</scope>
    <source>
        <strain evidence="3 4">NCTC12722</strain>
    </source>
</reference>
<feature type="transmembrane region" description="Helical" evidence="2">
    <location>
        <begin position="6"/>
        <end position="28"/>
    </location>
</feature>
<evidence type="ECO:0000256" key="2">
    <source>
        <dbReference type="SAM" id="Phobius"/>
    </source>
</evidence>
<accession>A0A380W2Y2</accession>
<dbReference type="Proteomes" id="UP000254343">
    <property type="component" value="Unassembled WGS sequence"/>
</dbReference>
<evidence type="ECO:0000313" key="4">
    <source>
        <dbReference type="Proteomes" id="UP000254343"/>
    </source>
</evidence>
<dbReference type="AlphaFoldDB" id="A0A380W2Y2"/>
<name>A0A380W2Y2_AFIFE</name>
<feature type="region of interest" description="Disordered" evidence="1">
    <location>
        <begin position="36"/>
        <end position="72"/>
    </location>
</feature>
<feature type="compositionally biased region" description="Basic and acidic residues" evidence="1">
    <location>
        <begin position="36"/>
        <end position="45"/>
    </location>
</feature>
<sequence length="99" mass="11105">MPHWLIVVSWVSIITGFATAGIVTFDVIRHPQRMQRVTETRSETSRHRHKLGALWPRQAHADTTPIPGQTADNRIHNHTALESQYGVMSSAPLIRGNTS</sequence>
<gene>
    <name evidence="3" type="ORF">NCTC12722_00465</name>
</gene>